<comment type="caution">
    <text evidence="8">The sequence shown here is derived from an EMBL/GenBank/DDBJ whole genome shotgun (WGS) entry which is preliminary data.</text>
</comment>
<dbReference type="GO" id="GO:0006094">
    <property type="term" value="P:gluconeogenesis"/>
    <property type="evidence" value="ECO:0007669"/>
    <property type="project" value="UniProtKB-UniPathway"/>
</dbReference>
<keyword evidence="5" id="KW-0067">ATP-binding</keyword>
<accession>A0A6L6G849</accession>
<comment type="pathway">
    <text evidence="1">Carbohydrate biosynthesis; gluconeogenesis.</text>
</comment>
<keyword evidence="8" id="KW-0418">Kinase</keyword>
<keyword evidence="4" id="KW-0547">Nucleotide-binding</keyword>
<name>A0A6L6G849_STRUB</name>
<dbReference type="AlphaFoldDB" id="A0A6L6G849"/>
<dbReference type="InterPro" id="IPR008210">
    <property type="entry name" value="PEP_carboxykinase_N"/>
</dbReference>
<dbReference type="GO" id="GO:0016301">
    <property type="term" value="F:kinase activity"/>
    <property type="evidence" value="ECO:0007669"/>
    <property type="project" value="UniProtKB-KW"/>
</dbReference>
<evidence type="ECO:0000256" key="1">
    <source>
        <dbReference type="ARBA" id="ARBA00004742"/>
    </source>
</evidence>
<dbReference type="Gene3D" id="3.90.228.20">
    <property type="match status" value="2"/>
</dbReference>
<dbReference type="EC" id="4.1.1.49" evidence="3"/>
<comment type="catalytic activity">
    <reaction evidence="7">
        <text>oxaloacetate + ATP = phosphoenolpyruvate + ADP + CO2</text>
        <dbReference type="Rhea" id="RHEA:18617"/>
        <dbReference type="ChEBI" id="CHEBI:16452"/>
        <dbReference type="ChEBI" id="CHEBI:16526"/>
        <dbReference type="ChEBI" id="CHEBI:30616"/>
        <dbReference type="ChEBI" id="CHEBI:58702"/>
        <dbReference type="ChEBI" id="CHEBI:456216"/>
        <dbReference type="EC" id="4.1.1.49"/>
    </reaction>
</comment>
<dbReference type="InterPro" id="IPR013035">
    <property type="entry name" value="PEP_carboxykinase_C"/>
</dbReference>
<dbReference type="Proteomes" id="UP000483839">
    <property type="component" value="Unassembled WGS sequence"/>
</dbReference>
<keyword evidence="8" id="KW-0808">Transferase</keyword>
<gene>
    <name evidence="8" type="ORF">GKS16_03500</name>
</gene>
<dbReference type="OMA" id="YANPFRT"/>
<dbReference type="UniPathway" id="UPA00138"/>
<evidence type="ECO:0000256" key="6">
    <source>
        <dbReference type="ARBA" id="ARBA00023239"/>
    </source>
</evidence>
<evidence type="ECO:0000256" key="3">
    <source>
        <dbReference type="ARBA" id="ARBA00012363"/>
    </source>
</evidence>
<proteinExistence type="inferred from homology"/>
<dbReference type="SUPFAM" id="SSF68923">
    <property type="entry name" value="PEP carboxykinase N-terminal domain"/>
    <property type="match status" value="1"/>
</dbReference>
<evidence type="ECO:0000313" key="9">
    <source>
        <dbReference type="Proteomes" id="UP000483839"/>
    </source>
</evidence>
<keyword evidence="8" id="KW-0670">Pyruvate</keyword>
<evidence type="ECO:0000256" key="4">
    <source>
        <dbReference type="ARBA" id="ARBA00022741"/>
    </source>
</evidence>
<evidence type="ECO:0000313" key="8">
    <source>
        <dbReference type="EMBL" id="MTD01340.1"/>
    </source>
</evidence>
<dbReference type="RefSeq" id="WP_015911889.1">
    <property type="nucleotide sequence ID" value="NZ_BAABQA010000002.1"/>
</dbReference>
<comment type="similarity">
    <text evidence="2">Belongs to the phosphoenolpyruvate carboxykinase (ATP) family.</text>
</comment>
<dbReference type="Pfam" id="PF01293">
    <property type="entry name" value="PEPCK_ATP"/>
    <property type="match status" value="1"/>
</dbReference>
<evidence type="ECO:0000256" key="7">
    <source>
        <dbReference type="ARBA" id="ARBA00047371"/>
    </source>
</evidence>
<evidence type="ECO:0000256" key="5">
    <source>
        <dbReference type="ARBA" id="ARBA00022840"/>
    </source>
</evidence>
<reference evidence="8 9" key="1">
    <citation type="submission" date="2019-11" db="EMBL/GenBank/DDBJ databases">
        <title>Streptococcus uberis isolated from clinical mastitis cases on a southeastern Queensland dairy.</title>
        <authorList>
            <person name="Workentine M.L."/>
            <person name="Price R."/>
            <person name="Olchowy T."/>
        </authorList>
    </citation>
    <scope>NUCLEOTIDE SEQUENCE [LARGE SCALE GENOMIC DNA]</scope>
    <source>
        <strain evidence="8 9">OLC4459-A17</strain>
    </source>
</reference>
<dbReference type="Gene3D" id="3.40.449.10">
    <property type="entry name" value="Phosphoenolpyruvate Carboxykinase, domain 1"/>
    <property type="match status" value="1"/>
</dbReference>
<organism evidence="8 9">
    <name type="scientific">Streptococcus uberis</name>
    <dbReference type="NCBI Taxonomy" id="1349"/>
    <lineage>
        <taxon>Bacteria</taxon>
        <taxon>Bacillati</taxon>
        <taxon>Bacillota</taxon>
        <taxon>Bacilli</taxon>
        <taxon>Lactobacillales</taxon>
        <taxon>Streptococcaceae</taxon>
        <taxon>Streptococcus</taxon>
    </lineage>
</organism>
<dbReference type="InterPro" id="IPR001272">
    <property type="entry name" value="PEP_carboxykinase_ATP"/>
</dbReference>
<dbReference type="GO" id="GO:0005524">
    <property type="term" value="F:ATP binding"/>
    <property type="evidence" value="ECO:0007669"/>
    <property type="project" value="UniProtKB-KW"/>
</dbReference>
<sequence>MATISRYQTESLVKANPHLSATKTVIETAFYGNNVRHISNLQEAYQLASTAPNTILLDQKITHAKELGLEEDCRVLLANGGAVVGRTAKARRIYGENTQEDQKIAKLLREAIYQGSFKPFLAGHAVVGLDQQFMVSAHIMMPETESNNLYSWLLNFQILDEHYQRLLEQSIAFDENDIFLYFDPSWSHPDYPDGLAYFDTRQNVAAILGMQYFGEIKKGTLTLAWATAARHHFVACHGGLKEFRRHQDIYVASFFGLSGSGKSTLTHAKHDGKYDIQVLHDDAFVISTKDGSSVALEPAYFDKTSDYPAGHPEQEFFLTVQNCGVTLNQEGKRALVTEDIRNGNGRTVKSRFSTPNRVDCIHEGLSSIFWIMKDDSLPPLVKVDDPVLASALGCTLMTKRSTAENVSGDLGSLVIEPYANPFRIYPLVDDFEKFHDLFVSGVECYIINTGHYLNQKISKETTLSCIEKVVDHEASFIPFEHLTSFSYLPVDSISVNESDQDYLKLLYDRMAFRLEFLKQLQDNQVEHPLIAESISKIEGILEELLEN</sequence>
<protein>
    <recommendedName>
        <fullName evidence="3">phosphoenolpyruvate carboxykinase (ATP)</fullName>
        <ecNumber evidence="3">4.1.1.49</ecNumber>
    </recommendedName>
</protein>
<dbReference type="SUPFAM" id="SSF53795">
    <property type="entry name" value="PEP carboxykinase-like"/>
    <property type="match status" value="1"/>
</dbReference>
<dbReference type="GO" id="GO:0004612">
    <property type="term" value="F:phosphoenolpyruvate carboxykinase (ATP) activity"/>
    <property type="evidence" value="ECO:0007669"/>
    <property type="project" value="UniProtKB-EC"/>
</dbReference>
<dbReference type="EMBL" id="WLXI01000035">
    <property type="protein sequence ID" value="MTD01340.1"/>
    <property type="molecule type" value="Genomic_DNA"/>
</dbReference>
<keyword evidence="6" id="KW-0456">Lyase</keyword>
<evidence type="ECO:0000256" key="2">
    <source>
        <dbReference type="ARBA" id="ARBA00006052"/>
    </source>
</evidence>